<feature type="region of interest" description="Disordered" evidence="1">
    <location>
        <begin position="1"/>
        <end position="22"/>
    </location>
</feature>
<feature type="region of interest" description="Disordered" evidence="1">
    <location>
        <begin position="212"/>
        <end position="242"/>
    </location>
</feature>
<dbReference type="InParanoid" id="A0A200R286"/>
<dbReference type="EMBL" id="MVGT01000481">
    <property type="protein sequence ID" value="OVA16832.1"/>
    <property type="molecule type" value="Genomic_DNA"/>
</dbReference>
<evidence type="ECO:0000256" key="1">
    <source>
        <dbReference type="SAM" id="MobiDB-lite"/>
    </source>
</evidence>
<accession>A0A200R286</accession>
<feature type="domain" description="Pre-mRNA-splicing helicase BRR2-like plug" evidence="2">
    <location>
        <begin position="40"/>
        <end position="109"/>
    </location>
</feature>
<dbReference type="InterPro" id="IPR048863">
    <property type="entry name" value="BRR2_plug"/>
</dbReference>
<sequence>MEDYEEDINMESKQENDNNNGIPFIPEKGFYQPSTDESWEAYQALISMVEDQLGGFPRHVICGAADEVLSVLKSTILFGSGSGSGSRAKKIEIERLLGPISEFTFDQLLMIGNLINDYNNRHDQEEGLLIYKPRSEKTWMAYNLFLDVIAQIVGVQDQTVLRLGVDGILSVLKNDEIEKVEWKKEAVELQLGPITDHTFEHLSFIGTLITDYSYPPTPQPPPQAQPQDLPSSSRGSGNSWVEPTPEFIKEEKKKLNFDESPMKFWIDGDEDDDDDNEMIGQVSDPTVENDGDDASSDMAMTDETGSGEFTFEKVEEVNDDKVVQKSDVEDADWVVVAFESWRGFNNDDDDDIDDMER</sequence>
<evidence type="ECO:0000313" key="4">
    <source>
        <dbReference type="Proteomes" id="UP000195402"/>
    </source>
</evidence>
<keyword evidence="4" id="KW-1185">Reference proteome</keyword>
<name>A0A200R286_MACCD</name>
<dbReference type="STRING" id="56857.A0A200R286"/>
<organism evidence="3 4">
    <name type="scientific">Macleaya cordata</name>
    <name type="common">Five-seeded plume-poppy</name>
    <name type="synonym">Bocconia cordata</name>
    <dbReference type="NCBI Taxonomy" id="56857"/>
    <lineage>
        <taxon>Eukaryota</taxon>
        <taxon>Viridiplantae</taxon>
        <taxon>Streptophyta</taxon>
        <taxon>Embryophyta</taxon>
        <taxon>Tracheophyta</taxon>
        <taxon>Spermatophyta</taxon>
        <taxon>Magnoliopsida</taxon>
        <taxon>Ranunculales</taxon>
        <taxon>Papaveraceae</taxon>
        <taxon>Papaveroideae</taxon>
        <taxon>Macleaya</taxon>
    </lineage>
</organism>
<evidence type="ECO:0000259" key="2">
    <source>
        <dbReference type="Pfam" id="PF21188"/>
    </source>
</evidence>
<dbReference type="Proteomes" id="UP000195402">
    <property type="component" value="Unassembled WGS sequence"/>
</dbReference>
<proteinExistence type="predicted"/>
<feature type="compositionally biased region" description="Acidic residues" evidence="1">
    <location>
        <begin position="268"/>
        <end position="277"/>
    </location>
</feature>
<dbReference type="AlphaFoldDB" id="A0A200R286"/>
<dbReference type="Pfam" id="PF21188">
    <property type="entry name" value="BRR2_plug"/>
    <property type="match status" value="1"/>
</dbReference>
<dbReference type="OrthoDB" id="5575at2759"/>
<feature type="compositionally biased region" description="Pro residues" evidence="1">
    <location>
        <begin position="215"/>
        <end position="224"/>
    </location>
</feature>
<gene>
    <name evidence="3" type="ORF">BVC80_1543g295</name>
</gene>
<feature type="region of interest" description="Disordered" evidence="1">
    <location>
        <begin position="268"/>
        <end position="303"/>
    </location>
</feature>
<comment type="caution">
    <text evidence="3">The sequence shown here is derived from an EMBL/GenBank/DDBJ whole genome shotgun (WGS) entry which is preliminary data.</text>
</comment>
<evidence type="ECO:0000313" key="3">
    <source>
        <dbReference type="EMBL" id="OVA16832.1"/>
    </source>
</evidence>
<reference evidence="3 4" key="1">
    <citation type="journal article" date="2017" name="Mol. Plant">
        <title>The Genome of Medicinal Plant Macleaya cordata Provides New Insights into Benzylisoquinoline Alkaloids Metabolism.</title>
        <authorList>
            <person name="Liu X."/>
            <person name="Liu Y."/>
            <person name="Huang P."/>
            <person name="Ma Y."/>
            <person name="Qing Z."/>
            <person name="Tang Q."/>
            <person name="Cao H."/>
            <person name="Cheng P."/>
            <person name="Zheng Y."/>
            <person name="Yuan Z."/>
            <person name="Zhou Y."/>
            <person name="Liu J."/>
            <person name="Tang Z."/>
            <person name="Zhuo Y."/>
            <person name="Zhang Y."/>
            <person name="Yu L."/>
            <person name="Huang J."/>
            <person name="Yang P."/>
            <person name="Peng Q."/>
            <person name="Zhang J."/>
            <person name="Jiang W."/>
            <person name="Zhang Z."/>
            <person name="Lin K."/>
            <person name="Ro D.K."/>
            <person name="Chen X."/>
            <person name="Xiong X."/>
            <person name="Shang Y."/>
            <person name="Huang S."/>
            <person name="Zeng J."/>
        </authorList>
    </citation>
    <scope>NUCLEOTIDE SEQUENCE [LARGE SCALE GENOMIC DNA]</scope>
    <source>
        <strain evidence="4">cv. BLH2017</strain>
        <tissue evidence="3">Root</tissue>
    </source>
</reference>
<protein>
    <recommendedName>
        <fullName evidence="2">Pre-mRNA-splicing helicase BRR2-like plug domain-containing protein</fullName>
    </recommendedName>
</protein>